<reference evidence="8" key="1">
    <citation type="submission" date="2020-06" db="EMBL/GenBank/DDBJ databases">
        <title>Draft genome of Bugula neritina, a colonial animal packing powerful symbionts and potential medicines.</title>
        <authorList>
            <person name="Rayko M."/>
        </authorList>
    </citation>
    <scope>NUCLEOTIDE SEQUENCE [LARGE SCALE GENOMIC DNA]</scope>
    <source>
        <strain evidence="8">Kwan_BN1</strain>
    </source>
</reference>
<evidence type="ECO:0000259" key="7">
    <source>
        <dbReference type="PROSITE" id="PS50076"/>
    </source>
</evidence>
<feature type="compositionally biased region" description="Low complexity" evidence="6">
    <location>
        <begin position="174"/>
        <end position="185"/>
    </location>
</feature>
<dbReference type="AlphaFoldDB" id="A0A7J7J4Q1"/>
<dbReference type="InterPro" id="IPR036869">
    <property type="entry name" value="J_dom_sf"/>
</dbReference>
<evidence type="ECO:0000256" key="5">
    <source>
        <dbReference type="ARBA" id="ARBA00023288"/>
    </source>
</evidence>
<dbReference type="PRINTS" id="PR00625">
    <property type="entry name" value="JDOMAIN"/>
</dbReference>
<dbReference type="PANTHER" id="PTHR44027:SF7">
    <property type="entry name" value="DNAJ HOMOLOG SUBFAMILY C MEMBER 5 HOMOLOG"/>
    <property type="match status" value="1"/>
</dbReference>
<dbReference type="InterPro" id="IPR051434">
    <property type="entry name" value="DnaJ_C_subfamily_member5"/>
</dbReference>
<dbReference type="Gene3D" id="1.10.287.110">
    <property type="entry name" value="DnaJ domain"/>
    <property type="match status" value="1"/>
</dbReference>
<dbReference type="GO" id="GO:0016020">
    <property type="term" value="C:membrane"/>
    <property type="evidence" value="ECO:0007669"/>
    <property type="project" value="UniProtKB-SubCell"/>
</dbReference>
<evidence type="ECO:0000256" key="4">
    <source>
        <dbReference type="ARBA" id="ARBA00023186"/>
    </source>
</evidence>
<keyword evidence="2" id="KW-0472">Membrane</keyword>
<dbReference type="EMBL" id="VXIV02003142">
    <property type="protein sequence ID" value="KAF6020857.1"/>
    <property type="molecule type" value="Genomic_DNA"/>
</dbReference>
<dbReference type="SMART" id="SM00271">
    <property type="entry name" value="DnaJ"/>
    <property type="match status" value="1"/>
</dbReference>
<dbReference type="SUPFAM" id="SSF46565">
    <property type="entry name" value="Chaperone J-domain"/>
    <property type="match status" value="1"/>
</dbReference>
<keyword evidence="9" id="KW-1185">Reference proteome</keyword>
<dbReference type="OrthoDB" id="445556at2759"/>
<proteinExistence type="predicted"/>
<feature type="domain" description="J" evidence="7">
    <location>
        <begin position="18"/>
        <end position="83"/>
    </location>
</feature>
<name>A0A7J7J4Q1_BUGNE</name>
<sequence>MSEAHHSRTRGLSASGTSLYELLGLSKSATKDEVKKAYRKEALKCHPDKNQGNNAMTEHFKKINHANSVLTDEKKRQIYDSYGSLGLYVAEQFGEENVSTYFLFTSGWCKALFVFCGVITGCYCCCCLCCCCNFCFGKCKPKPDEMYEGYDDILKEDDASAEANPEGSPITEQPEPSNSPSHNPPVIALGPPGRPEPVPRNSSTLENTEKSPLYSSDDKPQLSAGYGY</sequence>
<organism evidence="8 9">
    <name type="scientific">Bugula neritina</name>
    <name type="common">Brown bryozoan</name>
    <name type="synonym">Sertularia neritina</name>
    <dbReference type="NCBI Taxonomy" id="10212"/>
    <lineage>
        <taxon>Eukaryota</taxon>
        <taxon>Metazoa</taxon>
        <taxon>Spiralia</taxon>
        <taxon>Lophotrochozoa</taxon>
        <taxon>Bryozoa</taxon>
        <taxon>Gymnolaemata</taxon>
        <taxon>Cheilostomatida</taxon>
        <taxon>Flustrina</taxon>
        <taxon>Buguloidea</taxon>
        <taxon>Bugulidae</taxon>
        <taxon>Bugula</taxon>
    </lineage>
</organism>
<dbReference type="PANTHER" id="PTHR44027">
    <property type="entry name" value="DNAJ HOMOLOG SUBFAMILY C MEMBER 5 HOMOLOG"/>
    <property type="match status" value="1"/>
</dbReference>
<comment type="caution">
    <text evidence="8">The sequence shown here is derived from an EMBL/GenBank/DDBJ whole genome shotgun (WGS) entry which is preliminary data.</text>
</comment>
<evidence type="ECO:0000313" key="9">
    <source>
        <dbReference type="Proteomes" id="UP000593567"/>
    </source>
</evidence>
<dbReference type="InterPro" id="IPR018253">
    <property type="entry name" value="DnaJ_domain_CS"/>
</dbReference>
<dbReference type="Pfam" id="PF00226">
    <property type="entry name" value="DnaJ"/>
    <property type="match status" value="1"/>
</dbReference>
<dbReference type="PROSITE" id="PS00636">
    <property type="entry name" value="DNAJ_1"/>
    <property type="match status" value="1"/>
</dbReference>
<evidence type="ECO:0000313" key="8">
    <source>
        <dbReference type="EMBL" id="KAF6020857.1"/>
    </source>
</evidence>
<keyword evidence="3" id="KW-0564">Palmitate</keyword>
<keyword evidence="5" id="KW-0449">Lipoprotein</keyword>
<evidence type="ECO:0000256" key="2">
    <source>
        <dbReference type="ARBA" id="ARBA00023136"/>
    </source>
</evidence>
<evidence type="ECO:0000256" key="1">
    <source>
        <dbReference type="ARBA" id="ARBA00004635"/>
    </source>
</evidence>
<gene>
    <name evidence="8" type="ORF">EB796_020845</name>
</gene>
<evidence type="ECO:0000256" key="3">
    <source>
        <dbReference type="ARBA" id="ARBA00023139"/>
    </source>
</evidence>
<dbReference type="GO" id="GO:0005737">
    <property type="term" value="C:cytoplasm"/>
    <property type="evidence" value="ECO:0007669"/>
    <property type="project" value="UniProtKB-ARBA"/>
</dbReference>
<accession>A0A7J7J4Q1</accession>
<comment type="subcellular location">
    <subcellularLocation>
        <location evidence="1">Membrane</location>
        <topology evidence="1">Lipid-anchor</topology>
    </subcellularLocation>
</comment>
<keyword evidence="4" id="KW-0143">Chaperone</keyword>
<evidence type="ECO:0000256" key="6">
    <source>
        <dbReference type="SAM" id="MobiDB-lite"/>
    </source>
</evidence>
<dbReference type="InterPro" id="IPR001623">
    <property type="entry name" value="DnaJ_domain"/>
</dbReference>
<dbReference type="Proteomes" id="UP000593567">
    <property type="component" value="Unassembled WGS sequence"/>
</dbReference>
<protein>
    <submittedName>
        <fullName evidence="8">Csp</fullName>
    </submittedName>
</protein>
<feature type="region of interest" description="Disordered" evidence="6">
    <location>
        <begin position="159"/>
        <end position="228"/>
    </location>
</feature>
<dbReference type="CDD" id="cd06257">
    <property type="entry name" value="DnaJ"/>
    <property type="match status" value="1"/>
</dbReference>
<dbReference type="PROSITE" id="PS50076">
    <property type="entry name" value="DNAJ_2"/>
    <property type="match status" value="1"/>
</dbReference>